<dbReference type="EMBL" id="KB469296">
    <property type="protein sequence ID" value="EPQ61325.1"/>
    <property type="molecule type" value="Genomic_DNA"/>
</dbReference>
<dbReference type="PANTHER" id="PTHR31169">
    <property type="entry name" value="OS05G0300700 PROTEIN"/>
    <property type="match status" value="1"/>
</dbReference>
<feature type="region of interest" description="Disordered" evidence="10">
    <location>
        <begin position="600"/>
        <end position="805"/>
    </location>
</feature>
<dbReference type="RefSeq" id="XP_007861516.1">
    <property type="nucleotide sequence ID" value="XM_007863325.1"/>
</dbReference>
<evidence type="ECO:0000256" key="10">
    <source>
        <dbReference type="SAM" id="MobiDB-lite"/>
    </source>
</evidence>
<dbReference type="GeneID" id="19303396"/>
<evidence type="ECO:0000256" key="7">
    <source>
        <dbReference type="ARBA" id="ARBA00023015"/>
    </source>
</evidence>
<dbReference type="InterPro" id="IPR040221">
    <property type="entry name" value="CDCA7/CDA7L"/>
</dbReference>
<feature type="compositionally biased region" description="Polar residues" evidence="10">
    <location>
        <begin position="467"/>
        <end position="483"/>
    </location>
</feature>
<evidence type="ECO:0000256" key="4">
    <source>
        <dbReference type="ARBA" id="ARBA00022499"/>
    </source>
</evidence>
<keyword evidence="8" id="KW-0804">Transcription</keyword>
<feature type="domain" description="Zinc-finger" evidence="11">
    <location>
        <begin position="837"/>
        <end position="908"/>
    </location>
</feature>
<dbReference type="Proteomes" id="UP000030669">
    <property type="component" value="Unassembled WGS sequence"/>
</dbReference>
<dbReference type="GO" id="GO:0005737">
    <property type="term" value="C:cytoplasm"/>
    <property type="evidence" value="ECO:0007669"/>
    <property type="project" value="UniProtKB-SubCell"/>
</dbReference>
<dbReference type="Pfam" id="PF10497">
    <property type="entry name" value="zf-4CXXC_R1"/>
    <property type="match status" value="1"/>
</dbReference>
<keyword evidence="5" id="KW-0597">Phosphoprotein</keyword>
<feature type="compositionally biased region" description="Polar residues" evidence="10">
    <location>
        <begin position="202"/>
        <end position="229"/>
    </location>
</feature>
<organism evidence="12 13">
    <name type="scientific">Gloeophyllum trabeum (strain ATCC 11539 / FP-39264 / Madison 617)</name>
    <name type="common">Brown rot fungus</name>
    <dbReference type="NCBI Taxonomy" id="670483"/>
    <lineage>
        <taxon>Eukaryota</taxon>
        <taxon>Fungi</taxon>
        <taxon>Dikarya</taxon>
        <taxon>Basidiomycota</taxon>
        <taxon>Agaricomycotina</taxon>
        <taxon>Agaricomycetes</taxon>
        <taxon>Gloeophyllales</taxon>
        <taxon>Gloeophyllaceae</taxon>
        <taxon>Gloeophyllum</taxon>
    </lineage>
</organism>
<feature type="compositionally biased region" description="Low complexity" evidence="10">
    <location>
        <begin position="625"/>
        <end position="638"/>
    </location>
</feature>
<feature type="region of interest" description="Disordered" evidence="10">
    <location>
        <begin position="202"/>
        <end position="263"/>
    </location>
</feature>
<feature type="region of interest" description="Disordered" evidence="10">
    <location>
        <begin position="437"/>
        <end position="522"/>
    </location>
</feature>
<proteinExistence type="predicted"/>
<keyword evidence="6" id="KW-0832">Ubl conjugation</keyword>
<gene>
    <name evidence="12" type="ORF">GLOTRDRAFT_135812</name>
</gene>
<evidence type="ECO:0000256" key="8">
    <source>
        <dbReference type="ARBA" id="ARBA00023163"/>
    </source>
</evidence>
<dbReference type="eggNOG" id="ENOG502QU1W">
    <property type="taxonomic scope" value="Eukaryota"/>
</dbReference>
<dbReference type="AlphaFoldDB" id="S7S1J3"/>
<feature type="compositionally biased region" description="Polar residues" evidence="10">
    <location>
        <begin position="695"/>
        <end position="707"/>
    </location>
</feature>
<name>S7S1J3_GLOTA</name>
<accession>S7S1J3</accession>
<evidence type="ECO:0000256" key="3">
    <source>
        <dbReference type="ARBA" id="ARBA00022490"/>
    </source>
</evidence>
<dbReference type="InterPro" id="IPR018866">
    <property type="entry name" value="Znf-4CXXC_R1"/>
</dbReference>
<evidence type="ECO:0000256" key="1">
    <source>
        <dbReference type="ARBA" id="ARBA00004123"/>
    </source>
</evidence>
<keyword evidence="13" id="KW-1185">Reference proteome</keyword>
<evidence type="ECO:0000256" key="5">
    <source>
        <dbReference type="ARBA" id="ARBA00022553"/>
    </source>
</evidence>
<evidence type="ECO:0000256" key="6">
    <source>
        <dbReference type="ARBA" id="ARBA00022843"/>
    </source>
</evidence>
<dbReference type="OMA" id="HANGTID"/>
<comment type="subcellular location">
    <subcellularLocation>
        <location evidence="2">Cytoplasm</location>
    </subcellularLocation>
    <subcellularLocation>
        <location evidence="1">Nucleus</location>
    </subcellularLocation>
</comment>
<reference evidence="12 13" key="1">
    <citation type="journal article" date="2012" name="Science">
        <title>The Paleozoic origin of enzymatic lignin decomposition reconstructed from 31 fungal genomes.</title>
        <authorList>
            <person name="Floudas D."/>
            <person name="Binder M."/>
            <person name="Riley R."/>
            <person name="Barry K."/>
            <person name="Blanchette R.A."/>
            <person name="Henrissat B."/>
            <person name="Martinez A.T."/>
            <person name="Otillar R."/>
            <person name="Spatafora J.W."/>
            <person name="Yadav J.S."/>
            <person name="Aerts A."/>
            <person name="Benoit I."/>
            <person name="Boyd A."/>
            <person name="Carlson A."/>
            <person name="Copeland A."/>
            <person name="Coutinho P.M."/>
            <person name="de Vries R.P."/>
            <person name="Ferreira P."/>
            <person name="Findley K."/>
            <person name="Foster B."/>
            <person name="Gaskell J."/>
            <person name="Glotzer D."/>
            <person name="Gorecki P."/>
            <person name="Heitman J."/>
            <person name="Hesse C."/>
            <person name="Hori C."/>
            <person name="Igarashi K."/>
            <person name="Jurgens J.A."/>
            <person name="Kallen N."/>
            <person name="Kersten P."/>
            <person name="Kohler A."/>
            <person name="Kuees U."/>
            <person name="Kumar T.K.A."/>
            <person name="Kuo A."/>
            <person name="LaButti K."/>
            <person name="Larrondo L.F."/>
            <person name="Lindquist E."/>
            <person name="Ling A."/>
            <person name="Lombard V."/>
            <person name="Lucas S."/>
            <person name="Lundell T."/>
            <person name="Martin R."/>
            <person name="McLaughlin D.J."/>
            <person name="Morgenstern I."/>
            <person name="Morin E."/>
            <person name="Murat C."/>
            <person name="Nagy L.G."/>
            <person name="Nolan M."/>
            <person name="Ohm R.A."/>
            <person name="Patyshakuliyeva A."/>
            <person name="Rokas A."/>
            <person name="Ruiz-Duenas F.J."/>
            <person name="Sabat G."/>
            <person name="Salamov A."/>
            <person name="Samejima M."/>
            <person name="Schmutz J."/>
            <person name="Slot J.C."/>
            <person name="St John F."/>
            <person name="Stenlid J."/>
            <person name="Sun H."/>
            <person name="Sun S."/>
            <person name="Syed K."/>
            <person name="Tsang A."/>
            <person name="Wiebenga A."/>
            <person name="Young D."/>
            <person name="Pisabarro A."/>
            <person name="Eastwood D.C."/>
            <person name="Martin F."/>
            <person name="Cullen D."/>
            <person name="Grigoriev I.V."/>
            <person name="Hibbett D.S."/>
        </authorList>
    </citation>
    <scope>NUCLEOTIDE SEQUENCE [LARGE SCALE GENOMIC DNA]</scope>
    <source>
        <strain evidence="12 13">ATCC 11539</strain>
    </source>
</reference>
<feature type="region of interest" description="Disordered" evidence="10">
    <location>
        <begin position="914"/>
        <end position="940"/>
    </location>
</feature>
<keyword evidence="7" id="KW-0805">Transcription regulation</keyword>
<dbReference type="GO" id="GO:0006355">
    <property type="term" value="P:regulation of DNA-templated transcription"/>
    <property type="evidence" value="ECO:0007669"/>
    <property type="project" value="InterPro"/>
</dbReference>
<feature type="region of interest" description="Disordered" evidence="10">
    <location>
        <begin position="159"/>
        <end position="178"/>
    </location>
</feature>
<feature type="region of interest" description="Disordered" evidence="10">
    <location>
        <begin position="117"/>
        <end position="144"/>
    </location>
</feature>
<dbReference type="PANTHER" id="PTHR31169:SF18">
    <property type="entry name" value="DDT DOMAIN-CONTAINING PROTEIN"/>
    <property type="match status" value="1"/>
</dbReference>
<evidence type="ECO:0000313" key="13">
    <source>
        <dbReference type="Proteomes" id="UP000030669"/>
    </source>
</evidence>
<evidence type="ECO:0000256" key="9">
    <source>
        <dbReference type="ARBA" id="ARBA00023242"/>
    </source>
</evidence>
<keyword evidence="9" id="KW-0539">Nucleus</keyword>
<evidence type="ECO:0000259" key="11">
    <source>
        <dbReference type="Pfam" id="PF10497"/>
    </source>
</evidence>
<dbReference type="OrthoDB" id="298344at2759"/>
<feature type="compositionally biased region" description="Polar residues" evidence="10">
    <location>
        <begin position="602"/>
        <end position="618"/>
    </location>
</feature>
<keyword evidence="3" id="KW-0963">Cytoplasm</keyword>
<evidence type="ECO:0000256" key="2">
    <source>
        <dbReference type="ARBA" id="ARBA00004496"/>
    </source>
</evidence>
<dbReference type="HOGENOM" id="CLU_283853_0_0_1"/>
<evidence type="ECO:0000313" key="12">
    <source>
        <dbReference type="EMBL" id="EPQ61325.1"/>
    </source>
</evidence>
<dbReference type="GO" id="GO:0005634">
    <property type="term" value="C:nucleus"/>
    <property type="evidence" value="ECO:0007669"/>
    <property type="project" value="UniProtKB-SubCell"/>
</dbReference>
<sequence length="1096" mass="117378">MSVHKYSELINWDGSLDRHLPASSTTAPLSRPPSASVHPAGIQEGEHDDVSNEISKAGVGLNRLEAVEPSLKPQDFTSGYEYDALAGYYTHDASATKTPGESRSSNLSNALSMVAAYGSSPPATVSPPDECISPGPSASDWLQDASPETPVEQMIIRSPHVRESSSASEGGFPYPTDRSLSPFVPTSLLCPAKPNVSQDLSNRNLCTLSTPGTGSQSPPRAATSDQNFSDPDFLPSSDNERSSHSTPRAHSAEARAQPNDWSRGRSSRLENVVVYVSVPPLPSDCRKEDYLSFGDCADQGPGQSTGLLGVMQAALRNNGAPATPASEPLVRQRRYSVTSVVSIKSESDTGSFVPVPSPKRRRKMILLYPSQAEVPYDEQQEYFAPGVLRASLRHAVDRFYRRANNSGGSWTAVPHSGHFPALGKFERQIPPEFIEGSSASEYLPSDSDSPATPHAEPSAFRPFDVDSLQNTSVSPRSLSLHTSPTRHKRDQASPSTSKGKSPVRNSDPYVHLDNPPGSGPTLVADDVSHAAEYAMWKLGAPLNAAALAGDGVYESHNPSIFTSGNKHDIFLGSGVPSLSPESLRLEANFQDGYRKPLGLDDSVSSSLIDPGGTTSTSLDPGFDIGSGLLGESSASADSPYQDYLSGAGTIDPSLLGGLDEDPGSPQRQESGIAEEAEYASPSGRLWSFSPGPVASDSSDSRAGTPSAKSAVRDASSTPAPPPPKRRKVILTLRAAEAQENGFRSDEDDDALDSGDTAYVSPMALGGPGRSRGRSRGRSVRGGRGGARNAASFRHSNEDMSASEGEGLSSYDKLYRVLLKAVRRDPGVEVNDPDGQLSRCHHCRRATTLLKMTCWRYNGETRCMKRYCINCITKRYPHVKFNAQARDFECPACEGICNCSHCAAKRGEEYISEHSLRADLRNPKQGRNPPPKPRKQPQGSAITAVQPETGSFFGTVYGMSGERVGKAFITTGSPSARCRSRRSFIGLPLAKWKMDADSFADSSQEDSLNRGPSLFLGDISRLDLAAYVPLVDVMERERSLSPLTELSDSEGEAAELSADRHQGALNPEDAEVGKTWLYLGEENITATLTVALAAAQS</sequence>
<keyword evidence="4" id="KW-1017">Isopeptide bond</keyword>
<feature type="region of interest" description="Disordered" evidence="10">
    <location>
        <begin position="21"/>
        <end position="48"/>
    </location>
</feature>
<dbReference type="KEGG" id="gtr:GLOTRDRAFT_135812"/>
<protein>
    <recommendedName>
        <fullName evidence="11">Zinc-finger domain-containing protein</fullName>
    </recommendedName>
</protein>
<feature type="compositionally biased region" description="Basic residues" evidence="10">
    <location>
        <begin position="770"/>
        <end position="780"/>
    </location>
</feature>
<feature type="region of interest" description="Disordered" evidence="10">
    <location>
        <begin position="1041"/>
        <end position="1064"/>
    </location>
</feature>